<dbReference type="KEGG" id="vab:WPS_04050"/>
<dbReference type="Proteomes" id="UP001317532">
    <property type="component" value="Chromosome"/>
</dbReference>
<evidence type="ECO:0000313" key="3">
    <source>
        <dbReference type="Proteomes" id="UP001317532"/>
    </source>
</evidence>
<feature type="chain" id="PRO_5042910009" description="CHRD domain-containing protein" evidence="1">
    <location>
        <begin position="44"/>
        <end position="154"/>
    </location>
</feature>
<dbReference type="AlphaFoldDB" id="A0AAN2C899"/>
<dbReference type="RefSeq" id="WP_317996193.1">
    <property type="nucleotide sequence ID" value="NZ_AP025523.1"/>
</dbReference>
<evidence type="ECO:0000256" key="1">
    <source>
        <dbReference type="SAM" id="SignalP"/>
    </source>
</evidence>
<gene>
    <name evidence="2" type="ORF">WPS_04050</name>
</gene>
<name>A0AAN2C899_UNVUL</name>
<organism evidence="2 3">
    <name type="scientific">Vulcanimicrobium alpinum</name>
    <dbReference type="NCBI Taxonomy" id="3016050"/>
    <lineage>
        <taxon>Bacteria</taxon>
        <taxon>Bacillati</taxon>
        <taxon>Vulcanimicrobiota</taxon>
        <taxon>Vulcanimicrobiia</taxon>
        <taxon>Vulcanimicrobiales</taxon>
        <taxon>Vulcanimicrobiaceae</taxon>
        <taxon>Vulcanimicrobium</taxon>
    </lineage>
</organism>
<proteinExistence type="predicted"/>
<reference evidence="2 3" key="1">
    <citation type="journal article" date="2022" name="ISME Commun">
        <title>Vulcanimicrobium alpinus gen. nov. sp. nov., the first cultivated representative of the candidate phylum 'Eremiobacterota', is a metabolically versatile aerobic anoxygenic phototroph.</title>
        <authorList>
            <person name="Yabe S."/>
            <person name="Muto K."/>
            <person name="Abe K."/>
            <person name="Yokota A."/>
            <person name="Staudigel H."/>
            <person name="Tebo B.M."/>
        </authorList>
    </citation>
    <scope>NUCLEOTIDE SEQUENCE [LARGE SCALE GENOMIC DNA]</scope>
    <source>
        <strain evidence="2 3">WC8-2</strain>
    </source>
</reference>
<sequence>MKTPSPGRMARDALHYQEVILSLKFVTAAALAAAALTATAAGAATPIQIPILAQNGSGEHGTATLLQGAAGVIVRLRMSGAGDEPQPAHIHKGTCAKLDPKPTYPLHNAVNGFSETTVPNTTLADLQKGEWAINVHKSTKEIPVYVACADLGKK</sequence>
<feature type="signal peptide" evidence="1">
    <location>
        <begin position="1"/>
        <end position="43"/>
    </location>
</feature>
<accession>A0AAN2C899</accession>
<keyword evidence="1" id="KW-0732">Signal</keyword>
<evidence type="ECO:0008006" key="4">
    <source>
        <dbReference type="Google" id="ProtNLM"/>
    </source>
</evidence>
<keyword evidence="3" id="KW-1185">Reference proteome</keyword>
<protein>
    <recommendedName>
        <fullName evidence="4">CHRD domain-containing protein</fullName>
    </recommendedName>
</protein>
<evidence type="ECO:0000313" key="2">
    <source>
        <dbReference type="EMBL" id="BDE05129.1"/>
    </source>
</evidence>
<dbReference type="EMBL" id="AP025523">
    <property type="protein sequence ID" value="BDE05129.1"/>
    <property type="molecule type" value="Genomic_DNA"/>
</dbReference>